<dbReference type="Proteomes" id="UP000053558">
    <property type="component" value="Unassembled WGS sequence"/>
</dbReference>
<dbReference type="RefSeq" id="XP_007773718.1">
    <property type="nucleotide sequence ID" value="XM_007775528.1"/>
</dbReference>
<comment type="caution">
    <text evidence="2">The sequence shown here is derived from an EMBL/GenBank/DDBJ whole genome shotgun (WGS) entry which is preliminary data.</text>
</comment>
<accession>A0A5M3MBA5</accession>
<feature type="compositionally biased region" description="Low complexity" evidence="1">
    <location>
        <begin position="175"/>
        <end position="184"/>
    </location>
</feature>
<dbReference type="EMBL" id="JH711586">
    <property type="protein sequence ID" value="EIW76512.1"/>
    <property type="molecule type" value="Genomic_DNA"/>
</dbReference>
<dbReference type="KEGG" id="cput:CONPUDRAFT_158529"/>
<organism evidence="2 3">
    <name type="scientific">Coniophora puteana (strain RWD-64-598)</name>
    <name type="common">Brown rot fungus</name>
    <dbReference type="NCBI Taxonomy" id="741705"/>
    <lineage>
        <taxon>Eukaryota</taxon>
        <taxon>Fungi</taxon>
        <taxon>Dikarya</taxon>
        <taxon>Basidiomycota</taxon>
        <taxon>Agaricomycotina</taxon>
        <taxon>Agaricomycetes</taxon>
        <taxon>Agaricomycetidae</taxon>
        <taxon>Boletales</taxon>
        <taxon>Coniophorineae</taxon>
        <taxon>Coniophoraceae</taxon>
        <taxon>Coniophora</taxon>
    </lineage>
</organism>
<dbReference type="GeneID" id="19203930"/>
<feature type="region of interest" description="Disordered" evidence="1">
    <location>
        <begin position="157"/>
        <end position="184"/>
    </location>
</feature>
<feature type="compositionally biased region" description="Polar residues" evidence="1">
    <location>
        <begin position="158"/>
        <end position="170"/>
    </location>
</feature>
<keyword evidence="3" id="KW-1185">Reference proteome</keyword>
<feature type="compositionally biased region" description="Polar residues" evidence="1">
    <location>
        <begin position="11"/>
        <end position="31"/>
    </location>
</feature>
<evidence type="ECO:0000313" key="3">
    <source>
        <dbReference type="Proteomes" id="UP000053558"/>
    </source>
</evidence>
<reference evidence="3" key="1">
    <citation type="journal article" date="2012" name="Science">
        <title>The Paleozoic origin of enzymatic lignin decomposition reconstructed from 31 fungal genomes.</title>
        <authorList>
            <person name="Floudas D."/>
            <person name="Binder M."/>
            <person name="Riley R."/>
            <person name="Barry K."/>
            <person name="Blanchette R.A."/>
            <person name="Henrissat B."/>
            <person name="Martinez A.T."/>
            <person name="Otillar R."/>
            <person name="Spatafora J.W."/>
            <person name="Yadav J.S."/>
            <person name="Aerts A."/>
            <person name="Benoit I."/>
            <person name="Boyd A."/>
            <person name="Carlson A."/>
            <person name="Copeland A."/>
            <person name="Coutinho P.M."/>
            <person name="de Vries R.P."/>
            <person name="Ferreira P."/>
            <person name="Findley K."/>
            <person name="Foster B."/>
            <person name="Gaskell J."/>
            <person name="Glotzer D."/>
            <person name="Gorecki P."/>
            <person name="Heitman J."/>
            <person name="Hesse C."/>
            <person name="Hori C."/>
            <person name="Igarashi K."/>
            <person name="Jurgens J.A."/>
            <person name="Kallen N."/>
            <person name="Kersten P."/>
            <person name="Kohler A."/>
            <person name="Kuees U."/>
            <person name="Kumar T.K.A."/>
            <person name="Kuo A."/>
            <person name="LaButti K."/>
            <person name="Larrondo L.F."/>
            <person name="Lindquist E."/>
            <person name="Ling A."/>
            <person name="Lombard V."/>
            <person name="Lucas S."/>
            <person name="Lundell T."/>
            <person name="Martin R."/>
            <person name="McLaughlin D.J."/>
            <person name="Morgenstern I."/>
            <person name="Morin E."/>
            <person name="Murat C."/>
            <person name="Nagy L.G."/>
            <person name="Nolan M."/>
            <person name="Ohm R.A."/>
            <person name="Patyshakuliyeva A."/>
            <person name="Rokas A."/>
            <person name="Ruiz-Duenas F.J."/>
            <person name="Sabat G."/>
            <person name="Salamov A."/>
            <person name="Samejima M."/>
            <person name="Schmutz J."/>
            <person name="Slot J.C."/>
            <person name="St John F."/>
            <person name="Stenlid J."/>
            <person name="Sun H."/>
            <person name="Sun S."/>
            <person name="Syed K."/>
            <person name="Tsang A."/>
            <person name="Wiebenga A."/>
            <person name="Young D."/>
            <person name="Pisabarro A."/>
            <person name="Eastwood D.C."/>
            <person name="Martin F."/>
            <person name="Cullen D."/>
            <person name="Grigoriev I.V."/>
            <person name="Hibbett D.S."/>
        </authorList>
    </citation>
    <scope>NUCLEOTIDE SEQUENCE [LARGE SCALE GENOMIC DNA]</scope>
    <source>
        <strain evidence="3">RWD-64-598 SS2</strain>
    </source>
</reference>
<dbReference type="AlphaFoldDB" id="A0A5M3MBA5"/>
<gene>
    <name evidence="2" type="ORF">CONPUDRAFT_158529</name>
</gene>
<dbReference type="OrthoDB" id="16851at2759"/>
<proteinExistence type="predicted"/>
<feature type="region of interest" description="Disordered" evidence="1">
    <location>
        <begin position="1"/>
        <end position="31"/>
    </location>
</feature>
<sequence length="418" mass="45313">MDKKRKRTTEPGEQTRQIRHQSSVPNSTPDNSENWAEDFYHLLDLSSLSNHEDISDRFEAIAQALLHDFYFCFVADGTENKFELLEAEFYLKSPEHDDPFTHGSDEQKGAGRWYFHRTPRKAGAVSSAPIIPTAAGGYRGGTRKGLDLTIGRPLPPSVKSSRYFTQQNPSPAKDLSSGSTSSALSSLSEMTGGVLLRSIRRLSDGNVSSGPSLLVDQLLRLGNASNVQDLVSNKWGGDISVTVLAHDAPAPARTCLFLRKRPPPGTPSCSTPPTIYASPRIGLDLTNPAAQATPDSPRVAFVSRPYRFFIHPEKLTAYGRMQTFIGTCAFLAGGETRSENAYGKELSAISPKALEGACTLMALKLPSGQGYIEAFREGYETMSLKTFVGAAGKNALRSTGYLAMVGAVQRSLEAKGET</sequence>
<dbReference type="OMA" id="EDPFTHA"/>
<protein>
    <submittedName>
        <fullName evidence="2">Uncharacterized protein</fullName>
    </submittedName>
</protein>
<evidence type="ECO:0000313" key="2">
    <source>
        <dbReference type="EMBL" id="EIW76512.1"/>
    </source>
</evidence>
<name>A0A5M3MBA5_CONPW</name>
<evidence type="ECO:0000256" key="1">
    <source>
        <dbReference type="SAM" id="MobiDB-lite"/>
    </source>
</evidence>